<evidence type="ECO:0000256" key="1">
    <source>
        <dbReference type="SAM" id="MobiDB-lite"/>
    </source>
</evidence>
<evidence type="ECO:0000313" key="2">
    <source>
        <dbReference type="EMBL" id="JAH83541.1"/>
    </source>
</evidence>
<proteinExistence type="predicted"/>
<reference evidence="2" key="1">
    <citation type="submission" date="2014-11" db="EMBL/GenBank/DDBJ databases">
        <authorList>
            <person name="Amaro Gonzalez C."/>
        </authorList>
    </citation>
    <scope>NUCLEOTIDE SEQUENCE</scope>
</reference>
<dbReference type="EMBL" id="GBXM01025036">
    <property type="protein sequence ID" value="JAH83541.1"/>
    <property type="molecule type" value="Transcribed_RNA"/>
</dbReference>
<organism evidence="2">
    <name type="scientific">Anguilla anguilla</name>
    <name type="common">European freshwater eel</name>
    <name type="synonym">Muraena anguilla</name>
    <dbReference type="NCBI Taxonomy" id="7936"/>
    <lineage>
        <taxon>Eukaryota</taxon>
        <taxon>Metazoa</taxon>
        <taxon>Chordata</taxon>
        <taxon>Craniata</taxon>
        <taxon>Vertebrata</taxon>
        <taxon>Euteleostomi</taxon>
        <taxon>Actinopterygii</taxon>
        <taxon>Neopterygii</taxon>
        <taxon>Teleostei</taxon>
        <taxon>Anguilliformes</taxon>
        <taxon>Anguillidae</taxon>
        <taxon>Anguilla</taxon>
    </lineage>
</organism>
<feature type="region of interest" description="Disordered" evidence="1">
    <location>
        <begin position="1"/>
        <end position="24"/>
    </location>
</feature>
<reference evidence="2" key="2">
    <citation type="journal article" date="2015" name="Fish Shellfish Immunol.">
        <title>Early steps in the European eel (Anguilla anguilla)-Vibrio vulnificus interaction in the gills: Role of the RtxA13 toxin.</title>
        <authorList>
            <person name="Callol A."/>
            <person name="Pajuelo D."/>
            <person name="Ebbesson L."/>
            <person name="Teles M."/>
            <person name="MacKenzie S."/>
            <person name="Amaro C."/>
        </authorList>
    </citation>
    <scope>NUCLEOTIDE SEQUENCE</scope>
</reference>
<accession>A0A0E9VZP2</accession>
<name>A0A0E9VZP2_ANGAN</name>
<feature type="compositionally biased region" description="Polar residues" evidence="1">
    <location>
        <begin position="13"/>
        <end position="24"/>
    </location>
</feature>
<dbReference type="AlphaFoldDB" id="A0A0E9VZP2"/>
<sequence>MSLVAKAKLSGTLKCSPSPGQSHH</sequence>
<protein>
    <submittedName>
        <fullName evidence="2">Uncharacterized protein</fullName>
    </submittedName>
</protein>